<feature type="transmembrane region" description="Helical" evidence="2">
    <location>
        <begin position="12"/>
        <end position="31"/>
    </location>
</feature>
<evidence type="ECO:0000256" key="2">
    <source>
        <dbReference type="SAM" id="Phobius"/>
    </source>
</evidence>
<evidence type="ECO:0000256" key="1">
    <source>
        <dbReference type="SAM" id="MobiDB-lite"/>
    </source>
</evidence>
<proteinExistence type="predicted"/>
<keyword evidence="2" id="KW-0812">Transmembrane</keyword>
<dbReference type="PANTHER" id="PTHR33987:SF1">
    <property type="entry name" value="CALCINEURIN-LIKE METALLO-PHOSPHOESTERASE SUPERFAMILY PROTEIN"/>
    <property type="match status" value="1"/>
</dbReference>
<protein>
    <recommendedName>
        <fullName evidence="3">PhoD-like phosphatase metallophosphatase domain-containing protein</fullName>
    </recommendedName>
</protein>
<dbReference type="InterPro" id="IPR029052">
    <property type="entry name" value="Metallo-depent_PP-like"/>
</dbReference>
<dbReference type="SUPFAM" id="SSF56300">
    <property type="entry name" value="Metallo-dependent phosphatases"/>
    <property type="match status" value="1"/>
</dbReference>
<dbReference type="InterPro" id="IPR038607">
    <property type="entry name" value="PhoD-like_sf"/>
</dbReference>
<accession>A0AAD2JKV0</accession>
<feature type="transmembrane region" description="Helical" evidence="2">
    <location>
        <begin position="540"/>
        <end position="560"/>
    </location>
</feature>
<evidence type="ECO:0000313" key="5">
    <source>
        <dbReference type="Proteomes" id="UP001295423"/>
    </source>
</evidence>
<dbReference type="InterPro" id="IPR018946">
    <property type="entry name" value="PhoD-like_MPP"/>
</dbReference>
<keyword evidence="5" id="KW-1185">Reference proteome</keyword>
<evidence type="ECO:0000313" key="4">
    <source>
        <dbReference type="EMBL" id="CAJ1959826.1"/>
    </source>
</evidence>
<gene>
    <name evidence="4" type="ORF">CYCCA115_LOCUS18245</name>
</gene>
<feature type="domain" description="PhoD-like phosphatase metallophosphatase" evidence="3">
    <location>
        <begin position="195"/>
        <end position="369"/>
    </location>
</feature>
<dbReference type="Proteomes" id="UP001295423">
    <property type="component" value="Unassembled WGS sequence"/>
</dbReference>
<dbReference type="Gene3D" id="3.60.21.70">
    <property type="entry name" value="PhoD-like phosphatase"/>
    <property type="match status" value="1"/>
</dbReference>
<dbReference type="EMBL" id="CAKOGP040002025">
    <property type="protein sequence ID" value="CAJ1959826.1"/>
    <property type="molecule type" value="Genomic_DNA"/>
</dbReference>
<dbReference type="PANTHER" id="PTHR33987">
    <property type="entry name" value="CALCINEURIN-LIKE METALLO-PHOSPHOESTERASE SUPERFAMILY PROTEIN"/>
    <property type="match status" value="1"/>
</dbReference>
<keyword evidence="2" id="KW-1133">Transmembrane helix</keyword>
<feature type="region of interest" description="Disordered" evidence="1">
    <location>
        <begin position="576"/>
        <end position="604"/>
    </location>
</feature>
<reference evidence="4" key="1">
    <citation type="submission" date="2023-08" db="EMBL/GenBank/DDBJ databases">
        <authorList>
            <person name="Audoor S."/>
            <person name="Bilcke G."/>
        </authorList>
    </citation>
    <scope>NUCLEOTIDE SEQUENCE</scope>
</reference>
<feature type="compositionally biased region" description="Basic and acidic residues" evidence="1">
    <location>
        <begin position="586"/>
        <end position="604"/>
    </location>
</feature>
<name>A0AAD2JKV0_9STRA</name>
<feature type="transmembrane region" description="Helical" evidence="2">
    <location>
        <begin position="504"/>
        <end position="528"/>
    </location>
</feature>
<organism evidence="4 5">
    <name type="scientific">Cylindrotheca closterium</name>
    <dbReference type="NCBI Taxonomy" id="2856"/>
    <lineage>
        <taxon>Eukaryota</taxon>
        <taxon>Sar</taxon>
        <taxon>Stramenopiles</taxon>
        <taxon>Ochrophyta</taxon>
        <taxon>Bacillariophyta</taxon>
        <taxon>Bacillariophyceae</taxon>
        <taxon>Bacillariophycidae</taxon>
        <taxon>Bacillariales</taxon>
        <taxon>Bacillariaceae</taxon>
        <taxon>Cylindrotheca</taxon>
    </lineage>
</organism>
<sequence length="604" mass="67241">MNHQQLFGTRILLAILLLWVGISALTSYLLYARFFNQDKASHWVMMGNLTASSISFRIRHAAVLLGEDTLDLKVFPLSSTTPIYETELKSQDELLVHSVDLDGLSESTDYRFQLAGRVVLEEGSFRTAPAENSTASFRFLASSCAYTGTTHDVFANMLDQKGDKLSPLLFMIYLGDFHYEDLSTPSVQERVEAMDLSLGATNQKQFFANVPIAYMWDDHDFLGNNMGGLDANDDDLQAALDQFRISIPHYPLVNETVSMHQAFTIGKVRFILTDLRSEAGEFDQIMSPVQEAWLLNEFAQSDKYDFVIWASSVPWIGKVDPFDPSDAWWGYRAQRRRISMFLSSEQLPKRNVLVMAGDSHMLAFDDGSNTYKGDPRDDAYSFPILQTGPLDRLGSFKGGPFSQGCFAKKFERNHQYSVIEYSNGDSNPCLTIMAYSISDINGKQEEVFQQQLCGPDIFQKAGQTAGTCDETLVTTINVVLIALAAVIYVPVLGLILCSEIYESCGFAGFMGLVVSVFLALVFVVGAGLPLVAGGTDLFDFFSVALIGFFATLTVLIYLLLWRKVIKAQGEEAIIMETPTQQEEDDVQTKSDGSEPEHDQEQSTQ</sequence>
<dbReference type="AlphaFoldDB" id="A0AAD2JKV0"/>
<comment type="caution">
    <text evidence="4">The sequence shown here is derived from an EMBL/GenBank/DDBJ whole genome shotgun (WGS) entry which is preliminary data.</text>
</comment>
<dbReference type="Pfam" id="PF09423">
    <property type="entry name" value="PhoD"/>
    <property type="match status" value="1"/>
</dbReference>
<evidence type="ECO:0000259" key="3">
    <source>
        <dbReference type="Pfam" id="PF09423"/>
    </source>
</evidence>
<keyword evidence="2" id="KW-0472">Membrane</keyword>
<feature type="transmembrane region" description="Helical" evidence="2">
    <location>
        <begin position="478"/>
        <end position="497"/>
    </location>
</feature>